<dbReference type="PANTHER" id="PTHR43798">
    <property type="entry name" value="MONOACYLGLYCEROL LIPASE"/>
    <property type="match status" value="1"/>
</dbReference>
<keyword evidence="3" id="KW-1185">Reference proteome</keyword>
<dbReference type="Gene3D" id="3.40.50.1820">
    <property type="entry name" value="alpha/beta hydrolase"/>
    <property type="match status" value="1"/>
</dbReference>
<dbReference type="PANTHER" id="PTHR43798:SF33">
    <property type="entry name" value="HYDROLASE, PUTATIVE (AFU_ORTHOLOGUE AFUA_2G14860)-RELATED"/>
    <property type="match status" value="1"/>
</dbReference>
<dbReference type="Proteomes" id="UP001223586">
    <property type="component" value="Unassembled WGS sequence"/>
</dbReference>
<comment type="caution">
    <text evidence="2">The sequence shown here is derived from an EMBL/GenBank/DDBJ whole genome shotgun (WGS) entry which is preliminary data.</text>
</comment>
<evidence type="ECO:0000259" key="1">
    <source>
        <dbReference type="Pfam" id="PF12697"/>
    </source>
</evidence>
<feature type="domain" description="AB hydrolase-1" evidence="1">
    <location>
        <begin position="45"/>
        <end position="303"/>
    </location>
</feature>
<dbReference type="InterPro" id="IPR029058">
    <property type="entry name" value="AB_hydrolase_fold"/>
</dbReference>
<evidence type="ECO:0000313" key="2">
    <source>
        <dbReference type="EMBL" id="MDQ0178223.1"/>
    </source>
</evidence>
<accession>A0ABT9WY59</accession>
<sequence>MIIHTEKQRVDKSGSLDSESLIGSFYNVGGRRLWLNRSGSGSPSVVFIPAAGMVGLDYLNIHHKISQCATSVIYDRSGTGWSDHVKLPRSALEVTDELRNVLHTAGVPAPYLFVGHSLGGIYAHRYAQRFPDEVAGMILLEPPHEDFLTNTPKFKKRYLFQQSFIILRALLTYKKSFRVLFNQMFATWPDEIRESLIEYHLKTLSKTMTERKNLNSELYEEIRKGGNLPEIPLIVFTAMGIDPFMTPITSKSFLRDTLDPFNNIKNTVYTKLANSVPRGENRILKSAGHTTIHTDCPDEVVEAIRNLIDLINTHEECTSE</sequence>
<reference evidence="2 3" key="1">
    <citation type="submission" date="2023-07" db="EMBL/GenBank/DDBJ databases">
        <title>Genomic Encyclopedia of Type Strains, Phase IV (KMG-IV): sequencing the most valuable type-strain genomes for metagenomic binning, comparative biology and taxonomic classification.</title>
        <authorList>
            <person name="Goeker M."/>
        </authorList>
    </citation>
    <scope>NUCLEOTIDE SEQUENCE [LARGE SCALE GENOMIC DNA]</scope>
    <source>
        <strain evidence="2 3">DSM 23837</strain>
    </source>
</reference>
<dbReference type="Pfam" id="PF12697">
    <property type="entry name" value="Abhydrolase_6"/>
    <property type="match status" value="1"/>
</dbReference>
<dbReference type="RefSeq" id="WP_307232860.1">
    <property type="nucleotide sequence ID" value="NZ_JAUSTT010000036.1"/>
</dbReference>
<gene>
    <name evidence="2" type="ORF">J2S08_004126</name>
</gene>
<dbReference type="EMBL" id="JAUSTT010000036">
    <property type="protein sequence ID" value="MDQ0178223.1"/>
    <property type="molecule type" value="Genomic_DNA"/>
</dbReference>
<dbReference type="SUPFAM" id="SSF53474">
    <property type="entry name" value="alpha/beta-Hydrolases"/>
    <property type="match status" value="1"/>
</dbReference>
<protein>
    <submittedName>
        <fullName evidence="2">Pimeloyl-ACP methyl ester carboxylesterase</fullName>
    </submittedName>
</protein>
<name>A0ABT9WY59_9BACI</name>
<dbReference type="InterPro" id="IPR000073">
    <property type="entry name" value="AB_hydrolase_1"/>
</dbReference>
<organism evidence="2 3">
    <name type="scientific">Bacillus chungangensis</name>
    <dbReference type="NCBI Taxonomy" id="587633"/>
    <lineage>
        <taxon>Bacteria</taxon>
        <taxon>Bacillati</taxon>
        <taxon>Bacillota</taxon>
        <taxon>Bacilli</taxon>
        <taxon>Bacillales</taxon>
        <taxon>Bacillaceae</taxon>
        <taxon>Bacillus</taxon>
    </lineage>
</organism>
<proteinExistence type="predicted"/>
<dbReference type="InterPro" id="IPR050266">
    <property type="entry name" value="AB_hydrolase_sf"/>
</dbReference>
<evidence type="ECO:0000313" key="3">
    <source>
        <dbReference type="Proteomes" id="UP001223586"/>
    </source>
</evidence>